<protein>
    <submittedName>
        <fullName evidence="2">6697_t:CDS:1</fullName>
    </submittedName>
</protein>
<dbReference type="Proteomes" id="UP000789570">
    <property type="component" value="Unassembled WGS sequence"/>
</dbReference>
<gene>
    <name evidence="2" type="ORF">FCALED_LOCUS13660</name>
</gene>
<organism evidence="2 3">
    <name type="scientific">Funneliformis caledonium</name>
    <dbReference type="NCBI Taxonomy" id="1117310"/>
    <lineage>
        <taxon>Eukaryota</taxon>
        <taxon>Fungi</taxon>
        <taxon>Fungi incertae sedis</taxon>
        <taxon>Mucoromycota</taxon>
        <taxon>Glomeromycotina</taxon>
        <taxon>Glomeromycetes</taxon>
        <taxon>Glomerales</taxon>
        <taxon>Glomeraceae</taxon>
        <taxon>Funneliformis</taxon>
    </lineage>
</organism>
<feature type="compositionally biased region" description="Acidic residues" evidence="1">
    <location>
        <begin position="30"/>
        <end position="49"/>
    </location>
</feature>
<dbReference type="AlphaFoldDB" id="A0A9N9HTK3"/>
<evidence type="ECO:0000256" key="1">
    <source>
        <dbReference type="SAM" id="MobiDB-lite"/>
    </source>
</evidence>
<name>A0A9N9HTK3_9GLOM</name>
<evidence type="ECO:0000313" key="2">
    <source>
        <dbReference type="EMBL" id="CAG8705058.1"/>
    </source>
</evidence>
<dbReference type="EMBL" id="CAJVPQ010008262">
    <property type="protein sequence ID" value="CAG8705058.1"/>
    <property type="molecule type" value="Genomic_DNA"/>
</dbReference>
<sequence length="131" mass="15252">MSSLSINQKFKLQNDLKRILPLHLSKDQISEDEATSNSDGDMEQNDEADDDIFEEASSYDGNISYHDENSHNITYPQHVGLNNDLPLQTFHTLDYDNTDINYYQEFEGYIQSTQQQDDFLYRKNNFNNASI</sequence>
<proteinExistence type="predicted"/>
<comment type="caution">
    <text evidence="2">The sequence shown here is derived from an EMBL/GenBank/DDBJ whole genome shotgun (WGS) entry which is preliminary data.</text>
</comment>
<keyword evidence="3" id="KW-1185">Reference proteome</keyword>
<feature type="region of interest" description="Disordered" evidence="1">
    <location>
        <begin position="23"/>
        <end position="49"/>
    </location>
</feature>
<reference evidence="2" key="1">
    <citation type="submission" date="2021-06" db="EMBL/GenBank/DDBJ databases">
        <authorList>
            <person name="Kallberg Y."/>
            <person name="Tangrot J."/>
            <person name="Rosling A."/>
        </authorList>
    </citation>
    <scope>NUCLEOTIDE SEQUENCE</scope>
    <source>
        <strain evidence="2">UK204</strain>
    </source>
</reference>
<evidence type="ECO:0000313" key="3">
    <source>
        <dbReference type="Proteomes" id="UP000789570"/>
    </source>
</evidence>
<accession>A0A9N9HTK3</accession>